<feature type="region of interest" description="Disordered" evidence="1">
    <location>
        <begin position="140"/>
        <end position="200"/>
    </location>
</feature>
<keyword evidence="5" id="KW-1185">Reference proteome</keyword>
<feature type="signal peptide" evidence="3">
    <location>
        <begin position="1"/>
        <end position="26"/>
    </location>
</feature>
<keyword evidence="2" id="KW-0812">Transmembrane</keyword>
<evidence type="ECO:0000256" key="2">
    <source>
        <dbReference type="SAM" id="Phobius"/>
    </source>
</evidence>
<feature type="transmembrane region" description="Helical" evidence="2">
    <location>
        <begin position="200"/>
        <end position="219"/>
    </location>
</feature>
<dbReference type="OrthoDB" id="4200847at2"/>
<dbReference type="RefSeq" id="WP_083102478.1">
    <property type="nucleotide sequence ID" value="NZ_CP020569.1"/>
</dbReference>
<gene>
    <name evidence="4" type="ORF">B1H19_01615</name>
</gene>
<accession>A0A1V0TJC9</accession>
<protein>
    <recommendedName>
        <fullName evidence="6">Gram-positive cocci surface proteins LPxTG domain-containing protein</fullName>
    </recommendedName>
</protein>
<feature type="compositionally biased region" description="Low complexity" evidence="1">
    <location>
        <begin position="152"/>
        <end position="188"/>
    </location>
</feature>
<dbReference type="Proteomes" id="UP000192726">
    <property type="component" value="Chromosome"/>
</dbReference>
<sequence>MRPLVSAGTLSATVAAGLLLAPSASAAAHGDNGTVKIHDAATSATGADLRKNEPHVCAFSLDAFGFDGGQKVDWHIEAWASTAGAKGTTVKSGSLALDGQGHGRTQDLSLPDGHYKLFWTFDGEHGRAKHKVFWTDCAAGTQPGGGKSSTTAAPSGPGQVSAAPSSSAPAGTTPAPSASSPAPAPSTAHDLAETGNGAPVGLLSTAAGALVATGGYLVVRRRKARQR</sequence>
<keyword evidence="3" id="KW-0732">Signal</keyword>
<dbReference type="STRING" id="553510.B1H19_01615"/>
<proteinExistence type="predicted"/>
<keyword evidence="2" id="KW-0472">Membrane</keyword>
<dbReference type="AlphaFoldDB" id="A0A1V0TJC9"/>
<reference evidence="4 5" key="1">
    <citation type="submission" date="2017-04" db="EMBL/GenBank/DDBJ databases">
        <title>Complete Genome Sequence of Streptomyces gilvosporeus F607, a Capable Producer of Natamycin.</title>
        <authorList>
            <person name="Zong G."/>
            <person name="Zhong C."/>
            <person name="Fu J."/>
            <person name="Qin R."/>
            <person name="Cao G."/>
        </authorList>
    </citation>
    <scope>NUCLEOTIDE SEQUENCE [LARGE SCALE GENOMIC DNA]</scope>
    <source>
        <strain evidence="4 5">F607</strain>
    </source>
</reference>
<dbReference type="NCBIfam" id="TIGR01167">
    <property type="entry name" value="LPXTG_anchor"/>
    <property type="match status" value="1"/>
</dbReference>
<name>A0A1V0TJC9_9ACTN</name>
<evidence type="ECO:0000256" key="3">
    <source>
        <dbReference type="SAM" id="SignalP"/>
    </source>
</evidence>
<keyword evidence="2" id="KW-1133">Transmembrane helix</keyword>
<evidence type="ECO:0000313" key="4">
    <source>
        <dbReference type="EMBL" id="ARF53047.1"/>
    </source>
</evidence>
<evidence type="ECO:0000313" key="5">
    <source>
        <dbReference type="Proteomes" id="UP000192726"/>
    </source>
</evidence>
<evidence type="ECO:0000256" key="1">
    <source>
        <dbReference type="SAM" id="MobiDB-lite"/>
    </source>
</evidence>
<dbReference type="EMBL" id="CP020569">
    <property type="protein sequence ID" value="ARF53047.1"/>
    <property type="molecule type" value="Genomic_DNA"/>
</dbReference>
<dbReference type="KEGG" id="sgv:B1H19_01615"/>
<feature type="chain" id="PRO_5039048017" description="Gram-positive cocci surface proteins LPxTG domain-containing protein" evidence="3">
    <location>
        <begin position="27"/>
        <end position="227"/>
    </location>
</feature>
<organism evidence="4 5">
    <name type="scientific">Streptomyces gilvosporeus</name>
    <dbReference type="NCBI Taxonomy" id="553510"/>
    <lineage>
        <taxon>Bacteria</taxon>
        <taxon>Bacillati</taxon>
        <taxon>Actinomycetota</taxon>
        <taxon>Actinomycetes</taxon>
        <taxon>Kitasatosporales</taxon>
        <taxon>Streptomycetaceae</taxon>
        <taxon>Streptomyces</taxon>
    </lineage>
</organism>
<evidence type="ECO:0008006" key="6">
    <source>
        <dbReference type="Google" id="ProtNLM"/>
    </source>
</evidence>